<protein>
    <submittedName>
        <fullName evidence="2">Uncharacterized protein</fullName>
    </submittedName>
</protein>
<sequence length="432" mass="49006">MEPAKIDWKNVEWKFVEDKAYEQINAPKWFDFLNPDQNSVDDQAWFCRPECKHPKTAEDFLKSSPPKKVSSSAVISEVPPLGDKIQRDVKLKRRGLTQSSIYPINNSRVKEDSENQNPNLSTLPINQAKAMKATIKSSAEKKQPIESTPQNSEVLPRLRSTLSARNLFAGRDILNQLTDFCSELKRMAMRAREKEDVEGLDVRKSLGGLKEEEVVKKEECNGEVLGELNGRQTERMPLLEVSKGKTRRQTERMPFLEVGKGKTQRQTENMPLLEVKTEGMEGSIIKEKQRRNKRIDETENIPISLNLENVKRKGGESLLQIRTNPPSPQCFSAPRPPSKLTPSQASKSKLMERGILADAEQNNKVTKEDSTEKGKTACIVDGREARTMDVFLVSKTLHNAIQLKTDNIEQEFDAHYSLISLLCYDSLILFPL</sequence>
<feature type="compositionally biased region" description="Polar residues" evidence="1">
    <location>
        <begin position="115"/>
        <end position="125"/>
    </location>
</feature>
<name>A0A6J5U0G2_PRUAR</name>
<dbReference type="PANTHER" id="PTHR36373:SF1">
    <property type="entry name" value="EXPRESSED PROTEIN"/>
    <property type="match status" value="1"/>
</dbReference>
<feature type="region of interest" description="Disordered" evidence="1">
    <location>
        <begin position="102"/>
        <end position="157"/>
    </location>
</feature>
<proteinExistence type="predicted"/>
<dbReference type="PANTHER" id="PTHR36373">
    <property type="entry name" value="EXPRESSED PROTEIN"/>
    <property type="match status" value="1"/>
</dbReference>
<gene>
    <name evidence="2" type="ORF">CURHAP_LOCUS11103</name>
</gene>
<evidence type="ECO:0000313" key="2">
    <source>
        <dbReference type="EMBL" id="CAB4268068.1"/>
    </source>
</evidence>
<reference evidence="2 3" key="1">
    <citation type="submission" date="2020-05" db="EMBL/GenBank/DDBJ databases">
        <authorList>
            <person name="Campoy J."/>
            <person name="Schneeberger K."/>
            <person name="Spophaly S."/>
        </authorList>
    </citation>
    <scope>NUCLEOTIDE SEQUENCE [LARGE SCALE GENOMIC DNA]</scope>
    <source>
        <strain evidence="2">PruArmRojPasFocal</strain>
    </source>
</reference>
<evidence type="ECO:0000313" key="3">
    <source>
        <dbReference type="Proteomes" id="UP000507222"/>
    </source>
</evidence>
<dbReference type="AlphaFoldDB" id="A0A6J5U0G2"/>
<dbReference type="Proteomes" id="UP000507222">
    <property type="component" value="Unassembled WGS sequence"/>
</dbReference>
<accession>A0A6J5U0G2</accession>
<dbReference type="EMBL" id="CAEKDK010000002">
    <property type="protein sequence ID" value="CAB4268068.1"/>
    <property type="molecule type" value="Genomic_DNA"/>
</dbReference>
<evidence type="ECO:0000256" key="1">
    <source>
        <dbReference type="SAM" id="MobiDB-lite"/>
    </source>
</evidence>
<feature type="region of interest" description="Disordered" evidence="1">
    <location>
        <begin position="319"/>
        <end position="345"/>
    </location>
</feature>
<organism evidence="2 3">
    <name type="scientific">Prunus armeniaca</name>
    <name type="common">Apricot</name>
    <name type="synonym">Armeniaca vulgaris</name>
    <dbReference type="NCBI Taxonomy" id="36596"/>
    <lineage>
        <taxon>Eukaryota</taxon>
        <taxon>Viridiplantae</taxon>
        <taxon>Streptophyta</taxon>
        <taxon>Embryophyta</taxon>
        <taxon>Tracheophyta</taxon>
        <taxon>Spermatophyta</taxon>
        <taxon>Magnoliopsida</taxon>
        <taxon>eudicotyledons</taxon>
        <taxon>Gunneridae</taxon>
        <taxon>Pentapetalae</taxon>
        <taxon>rosids</taxon>
        <taxon>fabids</taxon>
        <taxon>Rosales</taxon>
        <taxon>Rosaceae</taxon>
        <taxon>Amygdaloideae</taxon>
        <taxon>Amygdaleae</taxon>
        <taxon>Prunus</taxon>
    </lineage>
</organism>